<evidence type="ECO:0000313" key="2">
    <source>
        <dbReference type="Proteomes" id="UP000008898"/>
    </source>
</evidence>
<dbReference type="EMBL" id="FP476056">
    <property type="protein sequence ID" value="CAZ95605.1"/>
    <property type="molecule type" value="Genomic_DNA"/>
</dbReference>
<sequence>MFLAVFLKYYEDPAQLRDSLIDDGYFGLSMF</sequence>
<dbReference type="HOGENOM" id="CLU_3399258_0_0_10"/>
<reference evidence="2" key="1">
    <citation type="submission" date="2009-07" db="EMBL/GenBank/DDBJ databases">
        <title>Complete genome sequence of Zobellia galactanivorans Dsij.</title>
        <authorList>
            <consortium name="Genoscope - CEA"/>
        </authorList>
    </citation>
    <scope>NUCLEOTIDE SEQUENCE [LARGE SCALE GENOMIC DNA]</scope>
    <source>
        <strain evidence="2">DSM 12802 / CCUG 47099 / CIP 106680 / NCIMB 13871 / Dsij</strain>
    </source>
</reference>
<accession>G0L4B3</accession>
<dbReference type="KEGG" id="zga:ZOBELLIA_1550"/>
<evidence type="ECO:0000313" key="1">
    <source>
        <dbReference type="EMBL" id="CAZ95605.1"/>
    </source>
</evidence>
<gene>
    <name evidence="1" type="ordered locus">zobellia_1550</name>
</gene>
<dbReference type="STRING" id="63186.ZOBELLIA_1550"/>
<organism evidence="1 2">
    <name type="scientific">Zobellia galactanivorans (strain DSM 12802 / CCUG 47099 / CIP 106680 / NCIMB 13871 / Dsij)</name>
    <dbReference type="NCBI Taxonomy" id="63186"/>
    <lineage>
        <taxon>Bacteria</taxon>
        <taxon>Pseudomonadati</taxon>
        <taxon>Bacteroidota</taxon>
        <taxon>Flavobacteriia</taxon>
        <taxon>Flavobacteriales</taxon>
        <taxon>Flavobacteriaceae</taxon>
        <taxon>Zobellia</taxon>
    </lineage>
</organism>
<name>G0L4B3_ZOBGA</name>
<protein>
    <submittedName>
        <fullName evidence="1">Uncharacterized protein</fullName>
    </submittedName>
</protein>
<dbReference type="AlphaFoldDB" id="G0L4B3"/>
<reference evidence="1 2" key="2">
    <citation type="journal article" date="2012" name="Environ. Microbiol.">
        <title>Characterization of the first alginolytic operons in a marine bacterium: from their emergence in marine Flavobacteriia to their independent transfers to marine Proteobacteria and human gut Bacteroides.</title>
        <authorList>
            <person name="Thomas F."/>
            <person name="Barbeyron T."/>
            <person name="Tonon T."/>
            <person name="Genicot S."/>
            <person name="Czjzek M."/>
            <person name="Michel G."/>
        </authorList>
    </citation>
    <scope>NUCLEOTIDE SEQUENCE [LARGE SCALE GENOMIC DNA]</scope>
    <source>
        <strain evidence="2">DSM 12802 / CCUG 47099 / CIP 106680 / NCIMB 13871 / Dsij</strain>
    </source>
</reference>
<dbReference type="Proteomes" id="UP000008898">
    <property type="component" value="Chromosome"/>
</dbReference>
<proteinExistence type="predicted"/>
<keyword evidence="2" id="KW-1185">Reference proteome</keyword>